<dbReference type="PROSITE" id="PS50893">
    <property type="entry name" value="ABC_TRANSPORTER_2"/>
    <property type="match status" value="1"/>
</dbReference>
<keyword evidence="2" id="KW-0547">Nucleotide-binding</keyword>
<evidence type="ECO:0000256" key="2">
    <source>
        <dbReference type="ARBA" id="ARBA00022741"/>
    </source>
</evidence>
<dbReference type="PROSITE" id="PS00211">
    <property type="entry name" value="ABC_TRANSPORTER_1"/>
    <property type="match status" value="1"/>
</dbReference>
<dbReference type="Pfam" id="PF00005">
    <property type="entry name" value="ABC_tran"/>
    <property type="match status" value="1"/>
</dbReference>
<gene>
    <name evidence="5" type="ORF">SAMN06272739_2295</name>
</gene>
<dbReference type="EMBL" id="OCNK01000002">
    <property type="protein sequence ID" value="SOD99401.1"/>
    <property type="molecule type" value="Genomic_DNA"/>
</dbReference>
<evidence type="ECO:0000313" key="5">
    <source>
        <dbReference type="EMBL" id="SOD99401.1"/>
    </source>
</evidence>
<keyword evidence="1" id="KW-0813">Transport</keyword>
<dbReference type="GO" id="GO:0005524">
    <property type="term" value="F:ATP binding"/>
    <property type="evidence" value="ECO:0007669"/>
    <property type="project" value="UniProtKB-KW"/>
</dbReference>
<dbReference type="PANTHER" id="PTHR42788">
    <property type="entry name" value="TAURINE IMPORT ATP-BINDING PROTEIN-RELATED"/>
    <property type="match status" value="1"/>
</dbReference>
<dbReference type="GO" id="GO:0016887">
    <property type="term" value="F:ATP hydrolysis activity"/>
    <property type="evidence" value="ECO:0007669"/>
    <property type="project" value="InterPro"/>
</dbReference>
<dbReference type="InterPro" id="IPR050166">
    <property type="entry name" value="ABC_transporter_ATP-bind"/>
</dbReference>
<protein>
    <submittedName>
        <fullName evidence="5">NitT/TauT family transport system ATP-binding protein</fullName>
    </submittedName>
</protein>
<dbReference type="InterPro" id="IPR017871">
    <property type="entry name" value="ABC_transporter-like_CS"/>
</dbReference>
<proteinExistence type="predicted"/>
<dbReference type="AlphaFoldDB" id="A0A286GV82"/>
<feature type="domain" description="ABC transporter" evidence="4">
    <location>
        <begin position="1"/>
        <end position="234"/>
    </location>
</feature>
<dbReference type="PANTHER" id="PTHR42788:SF13">
    <property type="entry name" value="ALIPHATIC SULFONATES IMPORT ATP-BINDING PROTEIN SSUB"/>
    <property type="match status" value="1"/>
</dbReference>
<reference evidence="6" key="1">
    <citation type="submission" date="2017-09" db="EMBL/GenBank/DDBJ databases">
        <authorList>
            <person name="Varghese N."/>
            <person name="Submissions S."/>
        </authorList>
    </citation>
    <scope>NUCLEOTIDE SEQUENCE [LARGE SCALE GENOMIC DNA]</scope>
    <source>
        <strain evidence="6">DSM 44270</strain>
    </source>
</reference>
<dbReference type="SUPFAM" id="SSF52540">
    <property type="entry name" value="P-loop containing nucleoside triphosphate hydrolases"/>
    <property type="match status" value="1"/>
</dbReference>
<accession>A0A286GV82</accession>
<dbReference type="SMART" id="SM00382">
    <property type="entry name" value="AAA"/>
    <property type="match status" value="1"/>
</dbReference>
<evidence type="ECO:0000256" key="3">
    <source>
        <dbReference type="ARBA" id="ARBA00022840"/>
    </source>
</evidence>
<name>A0A286GV82_9ACTN</name>
<evidence type="ECO:0000256" key="1">
    <source>
        <dbReference type="ARBA" id="ARBA00022448"/>
    </source>
</evidence>
<dbReference type="InterPro" id="IPR003439">
    <property type="entry name" value="ABC_transporter-like_ATP-bd"/>
</dbReference>
<dbReference type="OrthoDB" id="8773773at2"/>
<organism evidence="5 6">
    <name type="scientific">Blastococcus haudaquaticus</name>
    <dbReference type="NCBI Taxonomy" id="1938745"/>
    <lineage>
        <taxon>Bacteria</taxon>
        <taxon>Bacillati</taxon>
        <taxon>Actinomycetota</taxon>
        <taxon>Actinomycetes</taxon>
        <taxon>Geodermatophilales</taxon>
        <taxon>Geodermatophilaceae</taxon>
        <taxon>Blastococcus</taxon>
    </lineage>
</organism>
<keyword evidence="6" id="KW-1185">Reference proteome</keyword>
<dbReference type="CDD" id="cd03293">
    <property type="entry name" value="ABC_NrtD_SsuB_transporters"/>
    <property type="match status" value="1"/>
</dbReference>
<dbReference type="InterPro" id="IPR027417">
    <property type="entry name" value="P-loop_NTPase"/>
</dbReference>
<dbReference type="Gene3D" id="3.40.50.300">
    <property type="entry name" value="P-loop containing nucleotide triphosphate hydrolases"/>
    <property type="match status" value="1"/>
</dbReference>
<dbReference type="Proteomes" id="UP000219482">
    <property type="component" value="Unassembled WGS sequence"/>
</dbReference>
<sequence length="251" mass="27809">MEVTGLTYAYPGAAGGRPVIEDLSFSVRPGEFVCVVGPSGCGKTTLLRLLAGLLRPDAGEIRVDGTVVNGPPEDLGFVFQDHARALLPWRTAAKNVEFGLEAAGVPRRLRGPMVQDVLRRVHLPDVERLYPGQMSGGMQQRLQIARALVARPSILLMDEPFAALDALTRFALEDGLLEVWHELAPTVLFVTHDLDEAIYLADRVVVLRRNPANVVREVPVALERPRDQGRSRAQDEFVRLRFELFETIRSL</sequence>
<evidence type="ECO:0000313" key="6">
    <source>
        <dbReference type="Proteomes" id="UP000219482"/>
    </source>
</evidence>
<evidence type="ECO:0000259" key="4">
    <source>
        <dbReference type="PROSITE" id="PS50893"/>
    </source>
</evidence>
<keyword evidence="3 5" id="KW-0067">ATP-binding</keyword>
<dbReference type="InterPro" id="IPR003593">
    <property type="entry name" value="AAA+_ATPase"/>
</dbReference>